<comment type="caution">
    <text evidence="6">The sequence shown here is derived from an EMBL/GenBank/DDBJ whole genome shotgun (WGS) entry which is preliminary data.</text>
</comment>
<dbReference type="Pfam" id="PF13499">
    <property type="entry name" value="EF-hand_7"/>
    <property type="match status" value="1"/>
</dbReference>
<protein>
    <recommendedName>
        <fullName evidence="3">EF-hand domain-containing protein</fullName>
    </recommendedName>
</protein>
<dbReference type="Proteomes" id="UP000323011">
    <property type="component" value="Unassembled WGS sequence"/>
</dbReference>
<evidence type="ECO:0000313" key="6">
    <source>
        <dbReference type="EMBL" id="KAA0169281.1"/>
    </source>
</evidence>
<dbReference type="AlphaFoldDB" id="A0A5A8E029"/>
<dbReference type="InterPro" id="IPR002048">
    <property type="entry name" value="EF_hand_dom"/>
</dbReference>
<evidence type="ECO:0000256" key="1">
    <source>
        <dbReference type="ARBA" id="ARBA00022737"/>
    </source>
</evidence>
<accession>A0A5A8E029</accession>
<dbReference type="EMBL" id="VLTM01000035">
    <property type="protein sequence ID" value="KAA0161522.1"/>
    <property type="molecule type" value="Genomic_DNA"/>
</dbReference>
<dbReference type="InterPro" id="IPR018247">
    <property type="entry name" value="EF_Hand_1_Ca_BS"/>
</dbReference>
<dbReference type="SUPFAM" id="SSF47473">
    <property type="entry name" value="EF-hand"/>
    <property type="match status" value="1"/>
</dbReference>
<dbReference type="PROSITE" id="PS00018">
    <property type="entry name" value="EF_HAND_1"/>
    <property type="match status" value="3"/>
</dbReference>
<evidence type="ECO:0000313" key="9">
    <source>
        <dbReference type="Proteomes" id="UP000325113"/>
    </source>
</evidence>
<keyword evidence="1" id="KW-0677">Repeat</keyword>
<dbReference type="Pfam" id="PF13202">
    <property type="entry name" value="EF-hand_5"/>
    <property type="match status" value="2"/>
</dbReference>
<evidence type="ECO:0000313" key="5">
    <source>
        <dbReference type="EMBL" id="KAA0161522.1"/>
    </source>
</evidence>
<evidence type="ECO:0000313" key="8">
    <source>
        <dbReference type="Proteomes" id="UP000324907"/>
    </source>
</evidence>
<dbReference type="PROSITE" id="PS50222">
    <property type="entry name" value="EF_HAND_2"/>
    <property type="match status" value="4"/>
</dbReference>
<dbReference type="EMBL" id="VLTN01000054">
    <property type="protein sequence ID" value="KAA0148377.1"/>
    <property type="molecule type" value="Genomic_DNA"/>
</dbReference>
<evidence type="ECO:0000313" key="7">
    <source>
        <dbReference type="Proteomes" id="UP000323011"/>
    </source>
</evidence>
<dbReference type="Proteomes" id="UP000324907">
    <property type="component" value="Unassembled WGS sequence"/>
</dbReference>
<dbReference type="GO" id="GO:0005509">
    <property type="term" value="F:calcium ion binding"/>
    <property type="evidence" value="ECO:0007669"/>
    <property type="project" value="InterPro"/>
</dbReference>
<gene>
    <name evidence="6" type="ORF">FNF28_02235</name>
    <name evidence="4" type="ORF">FNF29_06764</name>
    <name evidence="5" type="ORF">FNF31_03805</name>
</gene>
<feature type="domain" description="EF-hand" evidence="3">
    <location>
        <begin position="67"/>
        <end position="102"/>
    </location>
</feature>
<dbReference type="PANTHER" id="PTHR23050">
    <property type="entry name" value="CALCIUM BINDING PROTEIN"/>
    <property type="match status" value="1"/>
</dbReference>
<dbReference type="EMBL" id="VLTL01000024">
    <property type="protein sequence ID" value="KAA0169281.1"/>
    <property type="molecule type" value="Genomic_DNA"/>
</dbReference>
<proteinExistence type="predicted"/>
<dbReference type="InterPro" id="IPR011992">
    <property type="entry name" value="EF-hand-dom_pair"/>
</dbReference>
<feature type="domain" description="EF-hand" evidence="3">
    <location>
        <begin position="22"/>
        <end position="57"/>
    </location>
</feature>
<evidence type="ECO:0000313" key="4">
    <source>
        <dbReference type="EMBL" id="KAA0148377.1"/>
    </source>
</evidence>
<name>A0A5A8E029_CAFRO</name>
<keyword evidence="7" id="KW-1185">Reference proteome</keyword>
<feature type="domain" description="EF-hand" evidence="3">
    <location>
        <begin position="189"/>
        <end position="224"/>
    </location>
</feature>
<dbReference type="SMART" id="SM00054">
    <property type="entry name" value="EFh"/>
    <property type="match status" value="4"/>
</dbReference>
<feature type="domain" description="EF-hand" evidence="3">
    <location>
        <begin position="143"/>
        <end position="178"/>
    </location>
</feature>
<dbReference type="Proteomes" id="UP000325113">
    <property type="component" value="Unassembled WGS sequence"/>
</dbReference>
<dbReference type="Gene3D" id="1.10.238.10">
    <property type="entry name" value="EF-hand"/>
    <property type="match status" value="2"/>
</dbReference>
<evidence type="ECO:0000256" key="2">
    <source>
        <dbReference type="ARBA" id="ARBA00022837"/>
    </source>
</evidence>
<sequence>MAAAAPEELEVPILSRTDVEFAVRAAARRCFREIDEDGDTALRVSELARYFAVVTKADGRPMLTRAEATRVAQAALDSADLDHDGALSVSEFVAAFVSRIVPDIPDFMNAIAAQQFVLVTDSCRHALAALGAGFPTDASLARTARATQDALFEQCDADSDGRIGGAELERLLRECVIPTLYARAGADVDGKAEAARLLRAVDVNMDGKCNRSEFRDALDAIRKEYRVSHVQWLGLCHGVFLPILARGR</sequence>
<evidence type="ECO:0000259" key="3">
    <source>
        <dbReference type="PROSITE" id="PS50222"/>
    </source>
</evidence>
<reference evidence="7 8" key="1">
    <citation type="submission" date="2019-07" db="EMBL/GenBank/DDBJ databases">
        <title>Genomes of Cafeteria roenbergensis.</title>
        <authorList>
            <person name="Fischer M.G."/>
            <person name="Hackl T."/>
            <person name="Roman M."/>
        </authorList>
    </citation>
    <scope>NUCLEOTIDE SEQUENCE [LARGE SCALE GENOMIC DNA]</scope>
    <source>
        <strain evidence="4 7">BVI</strain>
        <strain evidence="5 9">Cflag</strain>
        <strain evidence="6 8">RCC970-E3</strain>
    </source>
</reference>
<keyword evidence="2" id="KW-0106">Calcium</keyword>
<organism evidence="6 8">
    <name type="scientific">Cafeteria roenbergensis</name>
    <name type="common">Marine flagellate</name>
    <dbReference type="NCBI Taxonomy" id="33653"/>
    <lineage>
        <taxon>Eukaryota</taxon>
        <taxon>Sar</taxon>
        <taxon>Stramenopiles</taxon>
        <taxon>Bigyra</taxon>
        <taxon>Opalozoa</taxon>
        <taxon>Bicosoecida</taxon>
        <taxon>Cafeteriaceae</taxon>
        <taxon>Cafeteria</taxon>
    </lineage>
</organism>
<dbReference type="InterPro" id="IPR050145">
    <property type="entry name" value="Centrin_CML-like"/>
</dbReference>